<dbReference type="OrthoDB" id="7849865at2"/>
<protein>
    <submittedName>
        <fullName evidence="4">DNA-binding transcriptional MerR regulator</fullName>
    </submittedName>
</protein>
<dbReference type="GO" id="GO:0003700">
    <property type="term" value="F:DNA-binding transcription factor activity"/>
    <property type="evidence" value="ECO:0007669"/>
    <property type="project" value="InterPro"/>
</dbReference>
<dbReference type="InterPro" id="IPR011256">
    <property type="entry name" value="Reg_factor_effector_dom_sf"/>
</dbReference>
<dbReference type="PANTHER" id="PTHR30204:SF97">
    <property type="entry name" value="MERR FAMILY REGULATORY PROTEIN"/>
    <property type="match status" value="1"/>
</dbReference>
<evidence type="ECO:0000313" key="5">
    <source>
        <dbReference type="Proteomes" id="UP000295146"/>
    </source>
</evidence>
<dbReference type="EMBL" id="SODP01000003">
    <property type="protein sequence ID" value="TDW66723.1"/>
    <property type="molecule type" value="Genomic_DNA"/>
</dbReference>
<dbReference type="RefSeq" id="WP_134108881.1">
    <property type="nucleotide sequence ID" value="NZ_SODP01000003.1"/>
</dbReference>
<name>A0A4R8BZT9_9ACTN</name>
<dbReference type="SUPFAM" id="SSF46955">
    <property type="entry name" value="Putative DNA-binding domain"/>
    <property type="match status" value="1"/>
</dbReference>
<sequence>MTATVTVGEFSRLTHLSVKTLHHYHEIGLLAPVSVDASSGYRRYSTAQVDTAQLIRRLRELRMPLADVQAVVDADDGAAREERLRTHLERMEQELQHTRDVVVSLRELLTPGQPVLDVEYRFIPSFRAYAVRGQVVRDEIGPWCEFAFGRLDEVAGDIRATAGATYSDEFFTDDVGEVVSFLPVAPDQAPADGVELVDLPGGYFAIAVHAGPMTDFDRTYGGLGSHVAEYCEVAPGPIRELYPIGPGDVPDPADYRTEVCWPIQRIPVTGAVGREKNPTLKG</sequence>
<feature type="domain" description="HTH merR-type" evidence="3">
    <location>
        <begin position="4"/>
        <end position="74"/>
    </location>
</feature>
<dbReference type="AlphaFoldDB" id="A0A4R8BZT9"/>
<keyword evidence="5" id="KW-1185">Reference proteome</keyword>
<dbReference type="Gene3D" id="1.10.1660.10">
    <property type="match status" value="1"/>
</dbReference>
<dbReference type="InterPro" id="IPR010499">
    <property type="entry name" value="AraC_E-bd"/>
</dbReference>
<dbReference type="CDD" id="cd01107">
    <property type="entry name" value="HTH_BmrR"/>
    <property type="match status" value="1"/>
</dbReference>
<gene>
    <name evidence="4" type="ORF">EV653_6755</name>
</gene>
<dbReference type="InterPro" id="IPR047057">
    <property type="entry name" value="MerR_fam"/>
</dbReference>
<comment type="caution">
    <text evidence="4">The sequence shown here is derived from an EMBL/GenBank/DDBJ whole genome shotgun (WGS) entry which is preliminary data.</text>
</comment>
<dbReference type="Pfam" id="PF13411">
    <property type="entry name" value="MerR_1"/>
    <property type="match status" value="1"/>
</dbReference>
<dbReference type="PANTHER" id="PTHR30204">
    <property type="entry name" value="REDOX-CYCLING DRUG-SENSING TRANSCRIPTIONAL ACTIVATOR SOXR"/>
    <property type="match status" value="1"/>
</dbReference>
<dbReference type="Proteomes" id="UP000295146">
    <property type="component" value="Unassembled WGS sequence"/>
</dbReference>
<dbReference type="GO" id="GO:0003677">
    <property type="term" value="F:DNA binding"/>
    <property type="evidence" value="ECO:0007669"/>
    <property type="project" value="UniProtKB-KW"/>
</dbReference>
<dbReference type="InterPro" id="IPR009061">
    <property type="entry name" value="DNA-bd_dom_put_sf"/>
</dbReference>
<evidence type="ECO:0000256" key="1">
    <source>
        <dbReference type="ARBA" id="ARBA00023125"/>
    </source>
</evidence>
<dbReference type="InterPro" id="IPR000551">
    <property type="entry name" value="MerR-type_HTH_dom"/>
</dbReference>
<dbReference type="Gene3D" id="3.20.80.10">
    <property type="entry name" value="Regulatory factor, effector binding domain"/>
    <property type="match status" value="1"/>
</dbReference>
<feature type="coiled-coil region" evidence="2">
    <location>
        <begin position="81"/>
        <end position="108"/>
    </location>
</feature>
<dbReference type="SUPFAM" id="SSF55136">
    <property type="entry name" value="Probable bacterial effector-binding domain"/>
    <property type="match status" value="1"/>
</dbReference>
<dbReference type="Pfam" id="PF06445">
    <property type="entry name" value="GyrI-like"/>
    <property type="match status" value="1"/>
</dbReference>
<dbReference type="SMART" id="SM00871">
    <property type="entry name" value="AraC_E_bind"/>
    <property type="match status" value="1"/>
</dbReference>
<keyword evidence="2" id="KW-0175">Coiled coil</keyword>
<dbReference type="SMART" id="SM00422">
    <property type="entry name" value="HTH_MERR"/>
    <property type="match status" value="1"/>
</dbReference>
<accession>A0A4R8BZT9</accession>
<keyword evidence="1 4" id="KW-0238">DNA-binding</keyword>
<evidence type="ECO:0000256" key="2">
    <source>
        <dbReference type="SAM" id="Coils"/>
    </source>
</evidence>
<organism evidence="4 5">
    <name type="scientific">Kribbella pratensis</name>
    <dbReference type="NCBI Taxonomy" id="2512112"/>
    <lineage>
        <taxon>Bacteria</taxon>
        <taxon>Bacillati</taxon>
        <taxon>Actinomycetota</taxon>
        <taxon>Actinomycetes</taxon>
        <taxon>Propionibacteriales</taxon>
        <taxon>Kribbellaceae</taxon>
        <taxon>Kribbella</taxon>
    </lineage>
</organism>
<reference evidence="4 5" key="1">
    <citation type="submission" date="2019-03" db="EMBL/GenBank/DDBJ databases">
        <title>Genomic Encyclopedia of Type Strains, Phase III (KMG-III): the genomes of soil and plant-associated and newly described type strains.</title>
        <authorList>
            <person name="Whitman W."/>
        </authorList>
    </citation>
    <scope>NUCLEOTIDE SEQUENCE [LARGE SCALE GENOMIC DNA]</scope>
    <source>
        <strain evidence="4 5">VKM Ac-2573</strain>
    </source>
</reference>
<dbReference type="InterPro" id="IPR029442">
    <property type="entry name" value="GyrI-like"/>
</dbReference>
<dbReference type="PROSITE" id="PS50937">
    <property type="entry name" value="HTH_MERR_2"/>
    <property type="match status" value="1"/>
</dbReference>
<proteinExistence type="predicted"/>
<evidence type="ECO:0000313" key="4">
    <source>
        <dbReference type="EMBL" id="TDW66723.1"/>
    </source>
</evidence>
<evidence type="ECO:0000259" key="3">
    <source>
        <dbReference type="PROSITE" id="PS50937"/>
    </source>
</evidence>